<protein>
    <recommendedName>
        <fullName evidence="3">Nucleotidyltransferase</fullName>
    </recommendedName>
</protein>
<evidence type="ECO:0000313" key="1">
    <source>
        <dbReference type="EMBL" id="GFP33150.1"/>
    </source>
</evidence>
<feature type="non-terminal residue" evidence="1">
    <location>
        <position position="1"/>
    </location>
</feature>
<evidence type="ECO:0008006" key="3">
    <source>
        <dbReference type="Google" id="ProtNLM"/>
    </source>
</evidence>
<reference evidence="1 2" key="1">
    <citation type="journal article" date="2020" name="Front. Microbiol.">
        <title>Single-cell genomics of novel Actinobacteria with the Wood-Ljungdahl pathway discovered in a serpentinizing system.</title>
        <authorList>
            <person name="Merino N."/>
            <person name="Kawai M."/>
            <person name="Boyd E.S."/>
            <person name="Colman D.R."/>
            <person name="McGlynn S.E."/>
            <person name="Nealson K.H."/>
            <person name="Kurokawa K."/>
            <person name="Hongoh Y."/>
        </authorList>
    </citation>
    <scope>NUCLEOTIDE SEQUENCE [LARGE SCALE GENOMIC DNA]</scope>
    <source>
        <strain evidence="1 2">S42</strain>
    </source>
</reference>
<gene>
    <name evidence="1" type="ORF">HKBW3S42_01471</name>
</gene>
<evidence type="ECO:0000313" key="2">
    <source>
        <dbReference type="Proteomes" id="UP000568877"/>
    </source>
</evidence>
<name>A0A6V8QGI5_9ACTN</name>
<sequence length="235" mass="26694">NNPNEKHTGSVDIDLVFEFDAITDDTYDRILAVLSRHGFVQGKQPFIYVKEAVTDFGVPFEVEVDLLAGEYGGTSEGHRHQRVQDVRARKVRGADLVFRQAVLKTVRGRLPDGTLNEVIIKVAGVMPFLVMKGMTIWTRKNQKDAYDIYYAVSNYPSGLDSLVKDFEPYKRRGLITEGLGKIRSKFLSPEHIGPAWVADFMEIEDPDEIARVRRDAYEKVSRLLDQLEIGQYEGQ</sequence>
<dbReference type="AlphaFoldDB" id="A0A6V8QGI5"/>
<organism evidence="1 2">
    <name type="scientific">Candidatus Hakubella thermalkaliphila</name>
    <dbReference type="NCBI Taxonomy" id="2754717"/>
    <lineage>
        <taxon>Bacteria</taxon>
        <taxon>Bacillati</taxon>
        <taxon>Actinomycetota</taxon>
        <taxon>Actinomycetota incertae sedis</taxon>
        <taxon>Candidatus Hakubellales</taxon>
        <taxon>Candidatus Hakubellaceae</taxon>
        <taxon>Candidatus Hakubella</taxon>
    </lineage>
</organism>
<accession>A0A6V8QGI5</accession>
<dbReference type="EMBL" id="BLSA01000297">
    <property type="protein sequence ID" value="GFP33150.1"/>
    <property type="molecule type" value="Genomic_DNA"/>
</dbReference>
<proteinExistence type="predicted"/>
<comment type="caution">
    <text evidence="1">The sequence shown here is derived from an EMBL/GenBank/DDBJ whole genome shotgun (WGS) entry which is preliminary data.</text>
</comment>
<dbReference type="Proteomes" id="UP000568877">
    <property type="component" value="Unassembled WGS sequence"/>
</dbReference>